<evidence type="ECO:0000256" key="3">
    <source>
        <dbReference type="ARBA" id="ARBA00022722"/>
    </source>
</evidence>
<keyword evidence="6" id="KW-0695">RNA-directed DNA polymerase</keyword>
<dbReference type="InterPro" id="IPR002156">
    <property type="entry name" value="RNaseH_domain"/>
</dbReference>
<feature type="domain" description="RNase H type-1" evidence="7">
    <location>
        <begin position="43"/>
        <end position="181"/>
    </location>
</feature>
<dbReference type="Gene3D" id="3.30.420.10">
    <property type="entry name" value="Ribonuclease H-like superfamily/Ribonuclease H"/>
    <property type="match status" value="1"/>
</dbReference>
<name>A0A1V4K1D8_PATFA</name>
<protein>
    <recommendedName>
        <fullName evidence="7">RNase H type-1 domain-containing protein</fullName>
    </recommendedName>
</protein>
<dbReference type="CDD" id="cd09273">
    <property type="entry name" value="RNase_HI_RT_Bel"/>
    <property type="match status" value="1"/>
</dbReference>
<dbReference type="GO" id="GO:0003964">
    <property type="term" value="F:RNA-directed DNA polymerase activity"/>
    <property type="evidence" value="ECO:0007669"/>
    <property type="project" value="UniProtKB-KW"/>
</dbReference>
<evidence type="ECO:0000256" key="1">
    <source>
        <dbReference type="ARBA" id="ARBA00022679"/>
    </source>
</evidence>
<keyword evidence="3" id="KW-0540">Nuclease</keyword>
<dbReference type="SUPFAM" id="SSF53098">
    <property type="entry name" value="Ribonuclease H-like"/>
    <property type="match status" value="1"/>
</dbReference>
<sequence>MVSNIVNPTSFLSDNIGKPVHHNYLENIEEKYSNQTDLKDNPMENTENCFMDESSNILNSERHPGYAITTSHELMESGPLPKSISAQKAVIIALICALELAVNFYTDSKYAFRIVLAHRTIWKENGLLNSQGKHIKNAEEILAAQLPKKVAITHIKAHQKVSSALEKENELVERQAKLVFKQKVKVQSALVPDRQVTLERKPEYIKEDRKRIIDFNESYNEEGWANSPQGKLIVTSYLV</sequence>
<dbReference type="STRING" id="372326.A0A1V4K1D8"/>
<dbReference type="PROSITE" id="PS50879">
    <property type="entry name" value="RNASE_H_1"/>
    <property type="match status" value="1"/>
</dbReference>
<dbReference type="Pfam" id="PF00075">
    <property type="entry name" value="RNase_H"/>
    <property type="match status" value="1"/>
</dbReference>
<keyword evidence="4" id="KW-0255">Endonuclease</keyword>
<gene>
    <name evidence="8" type="ORF">AV530_017748</name>
</gene>
<evidence type="ECO:0000256" key="6">
    <source>
        <dbReference type="ARBA" id="ARBA00022918"/>
    </source>
</evidence>
<dbReference type="InterPro" id="IPR012337">
    <property type="entry name" value="RNaseH-like_sf"/>
</dbReference>
<dbReference type="Proteomes" id="UP000190648">
    <property type="component" value="Unassembled WGS sequence"/>
</dbReference>
<evidence type="ECO:0000313" key="9">
    <source>
        <dbReference type="Proteomes" id="UP000190648"/>
    </source>
</evidence>
<dbReference type="PANTHER" id="PTHR41694:SF5">
    <property type="entry name" value="RIBONUCLEASE H"/>
    <property type="match status" value="1"/>
</dbReference>
<dbReference type="PANTHER" id="PTHR41694">
    <property type="entry name" value="ENDOGENOUS RETROVIRUS GROUP K MEMBER POL PROTEIN"/>
    <property type="match status" value="1"/>
</dbReference>
<dbReference type="GO" id="GO:0004523">
    <property type="term" value="F:RNA-DNA hybrid ribonuclease activity"/>
    <property type="evidence" value="ECO:0007669"/>
    <property type="project" value="InterPro"/>
</dbReference>
<dbReference type="EMBL" id="LSYS01005249">
    <property type="protein sequence ID" value="OPJ77707.1"/>
    <property type="molecule type" value="Genomic_DNA"/>
</dbReference>
<dbReference type="InterPro" id="IPR036397">
    <property type="entry name" value="RNaseH_sf"/>
</dbReference>
<dbReference type="OrthoDB" id="9950135at2759"/>
<reference evidence="8 9" key="1">
    <citation type="submission" date="2016-02" db="EMBL/GenBank/DDBJ databases">
        <title>Band-tailed pigeon sequencing and assembly.</title>
        <authorList>
            <person name="Soares A.E."/>
            <person name="Novak B.J."/>
            <person name="Rice E.S."/>
            <person name="O'Connell B."/>
            <person name="Chang D."/>
            <person name="Weber S."/>
            <person name="Shapiro B."/>
        </authorList>
    </citation>
    <scope>NUCLEOTIDE SEQUENCE [LARGE SCALE GENOMIC DNA]</scope>
    <source>
        <strain evidence="8">BTP2013</strain>
        <tissue evidence="8">Blood</tissue>
    </source>
</reference>
<organism evidence="8 9">
    <name type="scientific">Patagioenas fasciata monilis</name>
    <dbReference type="NCBI Taxonomy" id="372326"/>
    <lineage>
        <taxon>Eukaryota</taxon>
        <taxon>Metazoa</taxon>
        <taxon>Chordata</taxon>
        <taxon>Craniata</taxon>
        <taxon>Vertebrata</taxon>
        <taxon>Euteleostomi</taxon>
        <taxon>Archelosauria</taxon>
        <taxon>Archosauria</taxon>
        <taxon>Dinosauria</taxon>
        <taxon>Saurischia</taxon>
        <taxon>Theropoda</taxon>
        <taxon>Coelurosauria</taxon>
        <taxon>Aves</taxon>
        <taxon>Neognathae</taxon>
        <taxon>Neoaves</taxon>
        <taxon>Columbimorphae</taxon>
        <taxon>Columbiformes</taxon>
        <taxon>Columbidae</taxon>
        <taxon>Patagioenas</taxon>
    </lineage>
</organism>
<dbReference type="GO" id="GO:0003676">
    <property type="term" value="F:nucleic acid binding"/>
    <property type="evidence" value="ECO:0007669"/>
    <property type="project" value="InterPro"/>
</dbReference>
<accession>A0A1V4K1D8</accession>
<keyword evidence="2" id="KW-0548">Nucleotidyltransferase</keyword>
<keyword evidence="1" id="KW-0808">Transferase</keyword>
<keyword evidence="5" id="KW-0378">Hydrolase</keyword>
<comment type="caution">
    <text evidence="8">The sequence shown here is derived from an EMBL/GenBank/DDBJ whole genome shotgun (WGS) entry which is preliminary data.</text>
</comment>
<dbReference type="AlphaFoldDB" id="A0A1V4K1D8"/>
<evidence type="ECO:0000256" key="5">
    <source>
        <dbReference type="ARBA" id="ARBA00022801"/>
    </source>
</evidence>
<proteinExistence type="predicted"/>
<keyword evidence="9" id="KW-1185">Reference proteome</keyword>
<evidence type="ECO:0000256" key="4">
    <source>
        <dbReference type="ARBA" id="ARBA00022759"/>
    </source>
</evidence>
<evidence type="ECO:0000313" key="8">
    <source>
        <dbReference type="EMBL" id="OPJ77707.1"/>
    </source>
</evidence>
<evidence type="ECO:0000256" key="2">
    <source>
        <dbReference type="ARBA" id="ARBA00022695"/>
    </source>
</evidence>
<evidence type="ECO:0000259" key="7">
    <source>
        <dbReference type="PROSITE" id="PS50879"/>
    </source>
</evidence>